<dbReference type="Proteomes" id="UP000061362">
    <property type="component" value="Chromosome"/>
</dbReference>
<evidence type="ECO:0000313" key="12">
    <source>
        <dbReference type="Proteomes" id="UP000062398"/>
    </source>
</evidence>
<evidence type="ECO:0000313" key="4">
    <source>
        <dbReference type="EMBL" id="AKV74219.1"/>
    </source>
</evidence>
<proteinExistence type="predicted"/>
<dbReference type="EMBL" id="CP012174">
    <property type="protein sequence ID" value="AKV78710.1"/>
    <property type="molecule type" value="Genomic_DNA"/>
</dbReference>
<evidence type="ECO:0000313" key="10">
    <source>
        <dbReference type="Proteomes" id="UP000056255"/>
    </source>
</evidence>
<evidence type="ECO:0000256" key="2">
    <source>
        <dbReference type="SAM" id="Phobius"/>
    </source>
</evidence>
<dbReference type="OrthoDB" id="37231at2157"/>
<dbReference type="EMBL" id="CP012173">
    <property type="protein sequence ID" value="AKV76458.1"/>
    <property type="molecule type" value="Genomic_DNA"/>
</dbReference>
<evidence type="ECO:0000313" key="9">
    <source>
        <dbReference type="Proteomes" id="UP000029084"/>
    </source>
</evidence>
<dbReference type="RefSeq" id="WP_012021140.1">
    <property type="nucleotide sequence ID" value="NZ_AP019770.1"/>
</dbReference>
<evidence type="ECO:0000313" key="6">
    <source>
        <dbReference type="EMBL" id="AKV78710.1"/>
    </source>
</evidence>
<dbReference type="GeneID" id="91755684"/>
<feature type="compositionally biased region" description="Low complexity" evidence="1">
    <location>
        <begin position="218"/>
        <end position="271"/>
    </location>
</feature>
<evidence type="ECO:0000313" key="13">
    <source>
        <dbReference type="Proteomes" id="UP000062475"/>
    </source>
</evidence>
<sequence>MIEMRQNLLIGITIVVLISNIFLGYELYVTTHPQQTSASTPISISGLTVYNNTKIITVTNGSGFSYEYKFNLSFPKTGIYYIGINPHGFSSLYVLIYLDDGNSISLTLNNTKAQFTAEDRNFQVTMFVSGVLNESPTPQTVIELLGLYYQYVGPLNVYGNVTGSTGHENNTSTDIQNHVDSQDQNTTSNVTSQDVINSTNVNSTVNSSQEHENNVTNSTSQSHSDQGGTSDQSSSQDSGQSSSSSQGSSSSQSGSQDSGQGSSDSSNSSGSDSGGDN</sequence>
<keyword evidence="2" id="KW-1133">Transmembrane helix</keyword>
<evidence type="ECO:0000256" key="1">
    <source>
        <dbReference type="SAM" id="MobiDB-lite"/>
    </source>
</evidence>
<dbReference type="Proteomes" id="UP000029084">
    <property type="component" value="Chromosome"/>
</dbReference>
<dbReference type="Proteomes" id="UP000062398">
    <property type="component" value="Chromosome"/>
</dbReference>
<dbReference type="Proteomes" id="UP000056255">
    <property type="component" value="Chromosome"/>
</dbReference>
<dbReference type="Proteomes" id="UP000068832">
    <property type="component" value="Chromosome"/>
</dbReference>
<dbReference type="Proteomes" id="UP000062475">
    <property type="component" value="Chromosome"/>
</dbReference>
<feature type="compositionally biased region" description="Polar residues" evidence="1">
    <location>
        <begin position="163"/>
        <end position="196"/>
    </location>
</feature>
<reference evidence="3 9" key="1">
    <citation type="journal article" date="2014" name="J. Bacteriol.">
        <title>Role of an Archaeal PitA Transporter in the Copper and Arsenic Resistance of Metallosphaera sedula, an Extreme Thermoacidophile.</title>
        <authorList>
            <person name="McCarthy S."/>
            <person name="Ai C."/>
            <person name="Wheaton G."/>
            <person name="Tevatia R."/>
            <person name="Eckrich V."/>
            <person name="Kelly R."/>
            <person name="Blum P."/>
        </authorList>
    </citation>
    <scope>NUCLEOTIDE SEQUENCE [LARGE SCALE GENOMIC DNA]</scope>
    <source>
        <strain evidence="3 9">CuR1</strain>
    </source>
</reference>
<dbReference type="AlphaFoldDB" id="A0A088E4G2"/>
<name>A0A088E4G2_9CREN</name>
<accession>A0A088E4G2</accession>
<protein>
    <submittedName>
        <fullName evidence="3">Uncharacterized protein</fullName>
    </submittedName>
</protein>
<feature type="transmembrane region" description="Helical" evidence="2">
    <location>
        <begin position="7"/>
        <end position="28"/>
    </location>
</feature>
<evidence type="ECO:0000313" key="11">
    <source>
        <dbReference type="Proteomes" id="UP000061362"/>
    </source>
</evidence>
<evidence type="ECO:0000313" key="3">
    <source>
        <dbReference type="EMBL" id="AIM27339.1"/>
    </source>
</evidence>
<dbReference type="EMBL" id="CP012176">
    <property type="protein sequence ID" value="AKV83197.1"/>
    <property type="molecule type" value="Genomic_DNA"/>
</dbReference>
<dbReference type="EMBL" id="CP012175">
    <property type="protein sequence ID" value="AKV80955.1"/>
    <property type="molecule type" value="Genomic_DNA"/>
</dbReference>
<organism evidence="3 9">
    <name type="scientific">Metallosphaera sedula</name>
    <dbReference type="NCBI Taxonomy" id="43687"/>
    <lineage>
        <taxon>Archaea</taxon>
        <taxon>Thermoproteota</taxon>
        <taxon>Thermoprotei</taxon>
        <taxon>Sulfolobales</taxon>
        <taxon>Sulfolobaceae</taxon>
        <taxon>Metallosphaera</taxon>
    </lineage>
</organism>
<keyword evidence="2" id="KW-0472">Membrane</keyword>
<reference evidence="8 10" key="3">
    <citation type="submission" date="2015-07" db="EMBL/GenBank/DDBJ databases">
        <title>Physiological, transcriptional responses and genome re-sequencing of acid resistant extremely thermoacidophilic Metallosphaera sedula SARC-M1.</title>
        <authorList>
            <person name="Ai C."/>
            <person name="McCarthy S."/>
            <person name="Eckrich V."/>
            <person name="Rudrappa D."/>
            <person name="Qiu G."/>
            <person name="Blum P."/>
        </authorList>
    </citation>
    <scope>NUCLEOTIDE SEQUENCE [LARGE SCALE GENOMIC DNA]</scope>
    <source>
        <strain evidence="8 10">SARC-M1</strain>
    </source>
</reference>
<evidence type="ECO:0000313" key="8">
    <source>
        <dbReference type="EMBL" id="AKV83197.1"/>
    </source>
</evidence>
<feature type="region of interest" description="Disordered" evidence="1">
    <location>
        <begin position="163"/>
        <end position="277"/>
    </location>
</feature>
<evidence type="ECO:0000313" key="5">
    <source>
        <dbReference type="EMBL" id="AKV76458.1"/>
    </source>
</evidence>
<feature type="compositionally biased region" description="Low complexity" evidence="1">
    <location>
        <begin position="197"/>
        <end position="208"/>
    </location>
</feature>
<reference evidence="11 12" key="2">
    <citation type="journal article" date="2015" name="Genome Announc.">
        <title>Complete Genome Sequences of Evolved Arsenate-Resistant Metallosphaera sedula Strains.</title>
        <authorList>
            <person name="Ai C."/>
            <person name="McCarthy S."/>
            <person name="Schackwitz W."/>
            <person name="Martin J."/>
            <person name="Lipzen A."/>
            <person name="Blum P."/>
        </authorList>
    </citation>
    <scope>NUCLEOTIDE SEQUENCE [LARGE SCALE GENOMIC DNA]</scope>
    <source>
        <strain evidence="6 12">ARS120-1</strain>
        <strain evidence="7 11">ARS120-2</strain>
        <strain evidence="4 14">ARS50-1</strain>
        <strain evidence="5 13">ARS50-2</strain>
    </source>
</reference>
<dbReference type="EMBL" id="CP012172">
    <property type="protein sequence ID" value="AKV74219.1"/>
    <property type="molecule type" value="Genomic_DNA"/>
</dbReference>
<gene>
    <name evidence="3" type="ORF">HA72_1192</name>
    <name evidence="4" type="ORF">MsedA_1210</name>
    <name evidence="5" type="ORF">MsedB_1212</name>
    <name evidence="6" type="ORF">MsedC_1210</name>
    <name evidence="7" type="ORF">MsedD_1211</name>
    <name evidence="8" type="ORF">MsedE_1214</name>
</gene>
<evidence type="ECO:0000313" key="7">
    <source>
        <dbReference type="EMBL" id="AKV80955.1"/>
    </source>
</evidence>
<dbReference type="PATRIC" id="fig|43687.5.peg.1295"/>
<keyword evidence="2" id="KW-0812">Transmembrane</keyword>
<dbReference type="EMBL" id="CP008822">
    <property type="protein sequence ID" value="AIM27339.1"/>
    <property type="molecule type" value="Genomic_DNA"/>
</dbReference>
<evidence type="ECO:0000313" key="14">
    <source>
        <dbReference type="Proteomes" id="UP000068832"/>
    </source>
</evidence>